<feature type="binding site" evidence="4 6">
    <location>
        <position position="132"/>
    </location>
    <ligand>
        <name>substrate</name>
    </ligand>
</feature>
<dbReference type="GO" id="GO:0030170">
    <property type="term" value="F:pyridoxal phosphate binding"/>
    <property type="evidence" value="ECO:0007669"/>
    <property type="project" value="UniProtKB-UniRule"/>
</dbReference>
<gene>
    <name evidence="8" type="ORF">A3F84_24200</name>
</gene>
<keyword evidence="3 4" id="KW-0413">Isomerase</keyword>
<dbReference type="PROSITE" id="PS00395">
    <property type="entry name" value="ALANINE_RACEMASE"/>
    <property type="match status" value="1"/>
</dbReference>
<dbReference type="UniPathway" id="UPA00042">
    <property type="reaction ID" value="UER00497"/>
</dbReference>
<sequence length="367" mass="39042">MRAWAQIDLGAYRENLARLRRAVGPAVGVMAVVKADAYGHGAVRIAAEALDAGCSMVGVGDLSEAIELRDRGVTGPILLMGALLPGDEEEALARGVQVTIQSRSDLARAAQAARRLGIRAAVHLKVDTGMHRLGATPGEAVMLAAAPEVAGIFTHFSSTTLLDDNFTASQLAVFRMVLDRATARPRIVHAANSAAAFRYPAARFDMVRSGGALYGIDPGALRSSGVSLTPVLSLRTRVASVRTIEPGESVGYNQRWRAARRTRLALLPIGYHDGYPHRLSNRGRVLIGGREAPVVGAVTMDYTIVDVTDLPPVDEGATATLFGRDGEAELRVEDLARQIGTVPYEITSRLGRRVRRVVVRAAGEAAA</sequence>
<feature type="modified residue" description="N6-(pyridoxal phosphate)lysine" evidence="4 5">
    <location>
        <position position="34"/>
    </location>
</feature>
<feature type="domain" description="Alanine racemase C-terminal" evidence="7">
    <location>
        <begin position="231"/>
        <end position="359"/>
    </location>
</feature>
<dbReference type="SMART" id="SM01005">
    <property type="entry name" value="Ala_racemase_C"/>
    <property type="match status" value="1"/>
</dbReference>
<dbReference type="InterPro" id="IPR020622">
    <property type="entry name" value="Ala_racemase_pyridoxalP-BS"/>
</dbReference>
<dbReference type="EMBL" id="MFKF01000086">
    <property type="protein sequence ID" value="OGG55253.1"/>
    <property type="molecule type" value="Genomic_DNA"/>
</dbReference>
<dbReference type="GO" id="GO:0005829">
    <property type="term" value="C:cytosol"/>
    <property type="evidence" value="ECO:0007669"/>
    <property type="project" value="TreeGrafter"/>
</dbReference>
<evidence type="ECO:0000256" key="4">
    <source>
        <dbReference type="HAMAP-Rule" id="MF_01201"/>
    </source>
</evidence>
<evidence type="ECO:0000256" key="5">
    <source>
        <dbReference type="PIRSR" id="PIRSR600821-50"/>
    </source>
</evidence>
<dbReference type="HAMAP" id="MF_01201">
    <property type="entry name" value="Ala_racemase"/>
    <property type="match status" value="1"/>
</dbReference>
<accession>A0A1F6D1E0</accession>
<comment type="catalytic activity">
    <reaction evidence="4">
        <text>L-alanine = D-alanine</text>
        <dbReference type="Rhea" id="RHEA:20249"/>
        <dbReference type="ChEBI" id="CHEBI:57416"/>
        <dbReference type="ChEBI" id="CHEBI:57972"/>
        <dbReference type="EC" id="5.1.1.1"/>
    </reaction>
</comment>
<evidence type="ECO:0000256" key="2">
    <source>
        <dbReference type="ARBA" id="ARBA00022898"/>
    </source>
</evidence>
<comment type="pathway">
    <text evidence="4">Amino-acid biosynthesis; D-alanine biosynthesis; D-alanine from L-alanine: step 1/1.</text>
</comment>
<dbReference type="Gene3D" id="2.40.37.10">
    <property type="entry name" value="Lyase, Ornithine Decarboxylase, Chain A, domain 1"/>
    <property type="match status" value="1"/>
</dbReference>
<dbReference type="InterPro" id="IPR000821">
    <property type="entry name" value="Ala_racemase"/>
</dbReference>
<dbReference type="InterPro" id="IPR011079">
    <property type="entry name" value="Ala_racemase_C"/>
</dbReference>
<dbReference type="SUPFAM" id="SSF51419">
    <property type="entry name" value="PLP-binding barrel"/>
    <property type="match status" value="1"/>
</dbReference>
<comment type="similarity">
    <text evidence="4">Belongs to the alanine racemase family.</text>
</comment>
<evidence type="ECO:0000259" key="7">
    <source>
        <dbReference type="SMART" id="SM01005"/>
    </source>
</evidence>
<dbReference type="SUPFAM" id="SSF50621">
    <property type="entry name" value="Alanine racemase C-terminal domain-like"/>
    <property type="match status" value="1"/>
</dbReference>
<dbReference type="PANTHER" id="PTHR30511">
    <property type="entry name" value="ALANINE RACEMASE"/>
    <property type="match status" value="1"/>
</dbReference>
<dbReference type="Pfam" id="PF00842">
    <property type="entry name" value="Ala_racemase_C"/>
    <property type="match status" value="1"/>
</dbReference>
<dbReference type="Gene3D" id="3.20.20.10">
    <property type="entry name" value="Alanine racemase"/>
    <property type="match status" value="1"/>
</dbReference>
<dbReference type="CDD" id="cd00430">
    <property type="entry name" value="PLPDE_III_AR"/>
    <property type="match status" value="1"/>
</dbReference>
<keyword evidence="2 4" id="KW-0663">Pyridoxal phosphate</keyword>
<dbReference type="NCBIfam" id="TIGR00492">
    <property type="entry name" value="alr"/>
    <property type="match status" value="1"/>
</dbReference>
<comment type="cofactor">
    <cofactor evidence="1 4 5">
        <name>pyridoxal 5'-phosphate</name>
        <dbReference type="ChEBI" id="CHEBI:597326"/>
    </cofactor>
</comment>
<feature type="active site" description="Proton acceptor; specific for D-alanine" evidence="4">
    <location>
        <position position="34"/>
    </location>
</feature>
<evidence type="ECO:0000256" key="3">
    <source>
        <dbReference type="ARBA" id="ARBA00023235"/>
    </source>
</evidence>
<dbReference type="FunFam" id="3.20.20.10:FF:000002">
    <property type="entry name" value="Alanine racemase"/>
    <property type="match status" value="1"/>
</dbReference>
<dbReference type="Proteomes" id="UP000178606">
    <property type="component" value="Unassembled WGS sequence"/>
</dbReference>
<dbReference type="Pfam" id="PF01168">
    <property type="entry name" value="Ala_racemase_N"/>
    <property type="match status" value="1"/>
</dbReference>
<evidence type="ECO:0000313" key="9">
    <source>
        <dbReference type="Proteomes" id="UP000178606"/>
    </source>
</evidence>
<dbReference type="GO" id="GO:0008784">
    <property type="term" value="F:alanine racemase activity"/>
    <property type="evidence" value="ECO:0007669"/>
    <property type="project" value="UniProtKB-UniRule"/>
</dbReference>
<dbReference type="PANTHER" id="PTHR30511:SF0">
    <property type="entry name" value="ALANINE RACEMASE, CATABOLIC-RELATED"/>
    <property type="match status" value="1"/>
</dbReference>
<dbReference type="PRINTS" id="PR00992">
    <property type="entry name" value="ALARACEMASE"/>
</dbReference>
<evidence type="ECO:0000313" key="8">
    <source>
        <dbReference type="EMBL" id="OGG55253.1"/>
    </source>
</evidence>
<feature type="binding site" evidence="4 6">
    <location>
        <position position="300"/>
    </location>
    <ligand>
        <name>substrate</name>
    </ligand>
</feature>
<organism evidence="8 9">
    <name type="scientific">Handelsmanbacteria sp. (strain RIFCSPLOWO2_12_FULL_64_10)</name>
    <dbReference type="NCBI Taxonomy" id="1817868"/>
    <lineage>
        <taxon>Bacteria</taxon>
        <taxon>Candidatus Handelsmaniibacteriota</taxon>
    </lineage>
</organism>
<dbReference type="InterPro" id="IPR009006">
    <property type="entry name" value="Ala_racemase/Decarboxylase_C"/>
</dbReference>
<proteinExistence type="inferred from homology"/>
<comment type="function">
    <text evidence="4">Catalyzes the interconversion of L-alanine and D-alanine. May also act on other amino acids.</text>
</comment>
<dbReference type="GO" id="GO:0030632">
    <property type="term" value="P:D-alanine biosynthetic process"/>
    <property type="evidence" value="ECO:0007669"/>
    <property type="project" value="UniProtKB-UniRule"/>
</dbReference>
<dbReference type="AlphaFoldDB" id="A0A1F6D1E0"/>
<dbReference type="EC" id="5.1.1.1" evidence="4"/>
<evidence type="ECO:0000256" key="6">
    <source>
        <dbReference type="PIRSR" id="PIRSR600821-52"/>
    </source>
</evidence>
<protein>
    <recommendedName>
        <fullName evidence="4">Alanine racemase</fullName>
        <ecNumber evidence="4">5.1.1.1</ecNumber>
    </recommendedName>
</protein>
<dbReference type="InterPro" id="IPR029066">
    <property type="entry name" value="PLP-binding_barrel"/>
</dbReference>
<comment type="caution">
    <text evidence="8">The sequence shown here is derived from an EMBL/GenBank/DDBJ whole genome shotgun (WGS) entry which is preliminary data.</text>
</comment>
<evidence type="ECO:0000256" key="1">
    <source>
        <dbReference type="ARBA" id="ARBA00001933"/>
    </source>
</evidence>
<name>A0A1F6D1E0_HANXR</name>
<dbReference type="InterPro" id="IPR001608">
    <property type="entry name" value="Ala_racemase_N"/>
</dbReference>
<reference evidence="8 9" key="1">
    <citation type="journal article" date="2016" name="Nat. Commun.">
        <title>Thousands of microbial genomes shed light on interconnected biogeochemical processes in an aquifer system.</title>
        <authorList>
            <person name="Anantharaman K."/>
            <person name="Brown C.T."/>
            <person name="Hug L.A."/>
            <person name="Sharon I."/>
            <person name="Castelle C.J."/>
            <person name="Probst A.J."/>
            <person name="Thomas B.C."/>
            <person name="Singh A."/>
            <person name="Wilkins M.J."/>
            <person name="Karaoz U."/>
            <person name="Brodie E.L."/>
            <person name="Williams K.H."/>
            <person name="Hubbard S.S."/>
            <person name="Banfield J.F."/>
        </authorList>
    </citation>
    <scope>NUCLEOTIDE SEQUENCE [LARGE SCALE GENOMIC DNA]</scope>
    <source>
        <strain evidence="9">RIFCSPLOWO2_12_FULL_64_10</strain>
    </source>
</reference>
<feature type="active site" description="Proton acceptor; specific for L-alanine" evidence="4">
    <location>
        <position position="252"/>
    </location>
</feature>